<dbReference type="InterPro" id="IPR002194">
    <property type="entry name" value="Chaperonin_TCP-1_CS"/>
</dbReference>
<dbReference type="InterPro" id="IPR053374">
    <property type="entry name" value="TCP-1_chaperonin"/>
</dbReference>
<dbReference type="Gene3D" id="3.40.50.1820">
    <property type="entry name" value="alpha/beta hydrolase"/>
    <property type="match status" value="1"/>
</dbReference>
<name>A0ABQ8LF92_LABRO</name>
<proteinExistence type="inferred from homology"/>
<dbReference type="PRINTS" id="PR00304">
    <property type="entry name" value="TCOMPLEXTCP1"/>
</dbReference>
<evidence type="ECO:0000256" key="3">
    <source>
        <dbReference type="ARBA" id="ARBA00022490"/>
    </source>
</evidence>
<dbReference type="InterPro" id="IPR027410">
    <property type="entry name" value="TCP-1-like_intermed_sf"/>
</dbReference>
<dbReference type="PANTHER" id="PTHR11353">
    <property type="entry name" value="CHAPERONIN"/>
    <property type="match status" value="1"/>
</dbReference>
<dbReference type="SUPFAM" id="SSF48592">
    <property type="entry name" value="GroEL equatorial domain-like"/>
    <property type="match status" value="1"/>
</dbReference>
<dbReference type="InterPro" id="IPR002925">
    <property type="entry name" value="Dienelactn_hydro"/>
</dbReference>
<evidence type="ECO:0000256" key="1">
    <source>
        <dbReference type="ARBA" id="ARBA00004496"/>
    </source>
</evidence>
<evidence type="ECO:0000256" key="10">
    <source>
        <dbReference type="ARBA" id="ARBA00093360"/>
    </source>
</evidence>
<keyword evidence="5 12" id="KW-0067">ATP-binding</keyword>
<evidence type="ECO:0000256" key="6">
    <source>
        <dbReference type="ARBA" id="ARBA00023186"/>
    </source>
</evidence>
<dbReference type="PROSITE" id="PS00995">
    <property type="entry name" value="TCP1_3"/>
    <property type="match status" value="1"/>
</dbReference>
<dbReference type="Pfam" id="PF00118">
    <property type="entry name" value="Cpn60_TCP1"/>
    <property type="match status" value="1"/>
</dbReference>
<keyword evidence="4 12" id="KW-0547">Nucleotide-binding</keyword>
<comment type="catalytic activity">
    <reaction evidence="9">
        <text>ATP + H2O = ADP + phosphate + H(+)</text>
        <dbReference type="Rhea" id="RHEA:13065"/>
        <dbReference type="ChEBI" id="CHEBI:15377"/>
        <dbReference type="ChEBI" id="CHEBI:15378"/>
        <dbReference type="ChEBI" id="CHEBI:30616"/>
        <dbReference type="ChEBI" id="CHEBI:43474"/>
        <dbReference type="ChEBI" id="CHEBI:456216"/>
    </reaction>
</comment>
<evidence type="ECO:0000313" key="15">
    <source>
        <dbReference type="Proteomes" id="UP000830375"/>
    </source>
</evidence>
<evidence type="ECO:0000256" key="11">
    <source>
        <dbReference type="ARBA" id="ARBA00093473"/>
    </source>
</evidence>
<feature type="domain" description="Dienelactone hydrolase" evidence="13">
    <location>
        <begin position="552"/>
        <end position="678"/>
    </location>
</feature>
<evidence type="ECO:0000256" key="5">
    <source>
        <dbReference type="ARBA" id="ARBA00022840"/>
    </source>
</evidence>
<dbReference type="InterPro" id="IPR027413">
    <property type="entry name" value="GROEL-like_equatorial_sf"/>
</dbReference>
<comment type="subcellular location">
    <subcellularLocation>
        <location evidence="1">Cytoplasm</location>
    </subcellularLocation>
</comment>
<evidence type="ECO:0000313" key="14">
    <source>
        <dbReference type="EMBL" id="KAI2649050.1"/>
    </source>
</evidence>
<keyword evidence="15" id="KW-1185">Reference proteome</keyword>
<comment type="subunit">
    <text evidence="11">Component of the chaperonin-containing T-complex (TRiC), a hexadecamer composed of two identical back-to-back stacked rings enclosing a protein folding chamber. Each ring is made up of eight different subunits: TCP1/CCT1, CCT2, CCT3, CCT4, CCT5, CCT6A/CCT6, CCT7, CCT8. Interacts with PACRG. Interacts with DNAAF4. Interacts with DLEC1. Interacts with SPMAP2.</text>
</comment>
<sequence>MSALGTLAFDEYGRPFIIIKDQDKKSRLTGLEALKSHILAAKAVANTLKTSLGPNGLDKMMVDKDGEVTVTNDGATILSMMDVDHQIAKLMVELSKSQDDEIGDGTTGVVVLAGSLLEQAEQLLDRGIHPIRISDGYDQAAKIAIEQLDKIGDSFPVDPNNTEPLIQTAMTTLGSKVINRCHRQMAEIAVNAILTVADMERKDVDFELIKVEGKVGGKLEDTQLIKGVIVDKEFSHPQMPKVLKDTKIAILTCPFEPPKPKTKHKLDVTSVEDYKALQKYEKEKFEEMIRQVKENGANLAICQWGFDDEANHLLLQNELPAVRWVGGPEIELIAIATGGRIVPRFCELTPEKLGSAGLVKEICFGTTKDRMLVIEECKNSRAVTIFIRGGNKMIIEEAKRALHDALCVIRNLVRDNRIVYGGGASEIACALAVNEAADKCPSLEQYAMRAFADALEIIPMALAENSGLNPIQTMTEVRARQVKENNPALGIDCLHLSTNDMKQQHVIETLIGKKQQISLATQMANEAKPCPCDIGDKIDYKGLGEEVQIEHIKAYVVKPAVSEKAIIVIQDIYGWQLPNTRMMADMLSAQGYIAICPDFFVGKEPWNPSHDLKSTWTTFQQWLEDRKPTDIKKEVDVALRYLKNKCGAKHIGVVGFCWGGVATHYVALQYQEIKTAVSVTILEKRLKEKCTAKYQMKIFPKQTHGFVHRKREDINPDDKPYIEEARRDMINWFNKYM</sequence>
<dbReference type="InterPro" id="IPR029058">
    <property type="entry name" value="AB_hydrolase_fold"/>
</dbReference>
<protein>
    <recommendedName>
        <fullName evidence="7">T-complex protein 1 subunit epsilon</fullName>
    </recommendedName>
    <alternativeName>
        <fullName evidence="8">CCT-epsilon</fullName>
    </alternativeName>
</protein>
<dbReference type="InterPro" id="IPR002423">
    <property type="entry name" value="Cpn60/GroEL/TCP-1"/>
</dbReference>
<dbReference type="Gene3D" id="3.30.260.10">
    <property type="entry name" value="TCP-1-like chaperonin intermediate domain"/>
    <property type="match status" value="1"/>
</dbReference>
<evidence type="ECO:0000259" key="13">
    <source>
        <dbReference type="Pfam" id="PF01738"/>
    </source>
</evidence>
<dbReference type="InterPro" id="IPR027409">
    <property type="entry name" value="GroEL-like_apical_dom_sf"/>
</dbReference>
<comment type="similarity">
    <text evidence="2 12">Belongs to the TCP-1 chaperonin family.</text>
</comment>
<comment type="caution">
    <text evidence="14">The sequence shown here is derived from an EMBL/GenBank/DDBJ whole genome shotgun (WGS) entry which is preliminary data.</text>
</comment>
<accession>A0ABQ8LF92</accession>
<dbReference type="SUPFAM" id="SSF52029">
    <property type="entry name" value="GroEL apical domain-like"/>
    <property type="match status" value="1"/>
</dbReference>
<dbReference type="PROSITE" id="PS00750">
    <property type="entry name" value="TCP1_1"/>
    <property type="match status" value="1"/>
</dbReference>
<dbReference type="EMBL" id="JACTAM010000024">
    <property type="protein sequence ID" value="KAI2649050.1"/>
    <property type="molecule type" value="Genomic_DNA"/>
</dbReference>
<dbReference type="CDD" id="cd03339">
    <property type="entry name" value="TCP1_epsilon"/>
    <property type="match status" value="1"/>
</dbReference>
<dbReference type="InterPro" id="IPR017998">
    <property type="entry name" value="Chaperone_TCP-1"/>
</dbReference>
<evidence type="ECO:0000256" key="12">
    <source>
        <dbReference type="RuleBase" id="RU004187"/>
    </source>
</evidence>
<evidence type="ECO:0000256" key="9">
    <source>
        <dbReference type="ARBA" id="ARBA00049360"/>
    </source>
</evidence>
<keyword evidence="3" id="KW-0963">Cytoplasm</keyword>
<evidence type="ECO:0000256" key="8">
    <source>
        <dbReference type="ARBA" id="ARBA00033325"/>
    </source>
</evidence>
<evidence type="ECO:0000256" key="7">
    <source>
        <dbReference type="ARBA" id="ARBA00024086"/>
    </source>
</evidence>
<dbReference type="NCBIfam" id="NF041083">
    <property type="entry name" value="thermosome_beta"/>
    <property type="match status" value="1"/>
</dbReference>
<dbReference type="Gene3D" id="1.10.560.10">
    <property type="entry name" value="GroEL-like equatorial domain"/>
    <property type="match status" value="1"/>
</dbReference>
<reference evidence="14 15" key="1">
    <citation type="submission" date="2022-01" db="EMBL/GenBank/DDBJ databases">
        <title>A high-quality chromosome-level genome assembly of rohu carp, Labeo rohita.</title>
        <authorList>
            <person name="Arick M.A. II"/>
            <person name="Hsu C.-Y."/>
            <person name="Magbanua Z."/>
            <person name="Pechanova O."/>
            <person name="Grover C."/>
            <person name="Miller E."/>
            <person name="Thrash A."/>
            <person name="Ezzel L."/>
            <person name="Alam S."/>
            <person name="Benzie J."/>
            <person name="Hamilton M."/>
            <person name="Karsi A."/>
            <person name="Lawrence M.L."/>
            <person name="Peterson D.G."/>
        </authorList>
    </citation>
    <scope>NUCLEOTIDE SEQUENCE [LARGE SCALE GENOMIC DNA]</scope>
    <source>
        <strain evidence="15">BAU-BD-2019</strain>
        <tissue evidence="14">Blood</tissue>
    </source>
</reference>
<dbReference type="InterPro" id="IPR012718">
    <property type="entry name" value="Chap_CCT_epsi"/>
</dbReference>
<comment type="function">
    <text evidence="10">Component of the chaperonin-containing T-complex (TRiC), a molecular chaperone complex that assists the folding of actin, tubulin and other proteins upon ATP hydrolysis. The TRiC complex mediates the folding of WRAP53/TCAB1, thereby regulating telomere maintenance. As part of the TRiC complex may play a role in the assembly of BBSome, a complex involved in ciliogenesis regulating transports vesicles to the cilia.</text>
</comment>
<dbReference type="Proteomes" id="UP000830375">
    <property type="component" value="Unassembled WGS sequence"/>
</dbReference>
<evidence type="ECO:0000256" key="2">
    <source>
        <dbReference type="ARBA" id="ARBA00008020"/>
    </source>
</evidence>
<dbReference type="SUPFAM" id="SSF53474">
    <property type="entry name" value="alpha/beta-Hydrolases"/>
    <property type="match status" value="1"/>
</dbReference>
<gene>
    <name evidence="14" type="ORF">H4Q32_020251</name>
</gene>
<dbReference type="NCBIfam" id="NF041082">
    <property type="entry name" value="thermosome_alpha"/>
    <property type="match status" value="1"/>
</dbReference>
<dbReference type="SUPFAM" id="SSF54849">
    <property type="entry name" value="GroEL-intermediate domain like"/>
    <property type="match status" value="1"/>
</dbReference>
<dbReference type="Pfam" id="PF01738">
    <property type="entry name" value="DLH"/>
    <property type="match status" value="1"/>
</dbReference>
<organism evidence="14 15">
    <name type="scientific">Labeo rohita</name>
    <name type="common">Indian major carp</name>
    <name type="synonym">Cyprinus rohita</name>
    <dbReference type="NCBI Taxonomy" id="84645"/>
    <lineage>
        <taxon>Eukaryota</taxon>
        <taxon>Metazoa</taxon>
        <taxon>Chordata</taxon>
        <taxon>Craniata</taxon>
        <taxon>Vertebrata</taxon>
        <taxon>Euteleostomi</taxon>
        <taxon>Actinopterygii</taxon>
        <taxon>Neopterygii</taxon>
        <taxon>Teleostei</taxon>
        <taxon>Ostariophysi</taxon>
        <taxon>Cypriniformes</taxon>
        <taxon>Cyprinidae</taxon>
        <taxon>Labeoninae</taxon>
        <taxon>Labeonini</taxon>
        <taxon>Labeo</taxon>
    </lineage>
</organism>
<dbReference type="PROSITE" id="PS00751">
    <property type="entry name" value="TCP1_2"/>
    <property type="match status" value="1"/>
</dbReference>
<dbReference type="InterPro" id="IPR054827">
    <property type="entry name" value="thermosome_alpha"/>
</dbReference>
<dbReference type="NCBIfam" id="TIGR02343">
    <property type="entry name" value="chap_CCT_epsi"/>
    <property type="match status" value="1"/>
</dbReference>
<keyword evidence="6 12" id="KW-0143">Chaperone</keyword>
<dbReference type="Gene3D" id="3.50.7.10">
    <property type="entry name" value="GroEL"/>
    <property type="match status" value="1"/>
</dbReference>
<evidence type="ECO:0000256" key="4">
    <source>
        <dbReference type="ARBA" id="ARBA00022741"/>
    </source>
</evidence>